<proteinExistence type="predicted"/>
<feature type="domain" description="CRISPR-associated protein Cmr2 N-terminal" evidence="3">
    <location>
        <begin position="15"/>
        <end position="143"/>
    </location>
</feature>
<sequence>MYPDGNAERKKHPYLLLFTFSPVQEFIKASRKFLDFWAGSYLLHYLSAKLCWSVAKSQGPDTIITPSLRGQEIIDALLQKEYPEFQESFRSIDPEFDREKVNLSLVTAGFPNTISILVAGKEAAETLGRELGERLGEQWKDIARQVREDIKSRFQQRDFDQLWQTLMADGAGFSTDSQEELRRWVSPSHHGCWEWSKIWEAQIENTWEPYWVAVPLGNPNEDLRIREDENYNFNKNWLAAQEQIAKTRTQTPPPTEAEKMIYETLNVGTWWGSMQARLGQAIQALKNTRVWQIPAAPGNRSTISGQFSAIHPRLNYAGRFQEGAGVPSESMRLFWRAMAEVYPGLFNGSEQLNALELTKRMAWVYGGVKRDLLDRSELESSLSTEEENELALTGPVRVNEFSEITLPPEVVNELGLNTAILNEIDYERAIRFPNLSSIAAARFAHDDRYQGRGKLAQYWHTLARSIRTDLGETERRRFAARTRGRSFQVPKTDRQINPDGNPGWDYNGVMFSSKWLADEMGLDRDGAGRLRGLVEKAHRESGFGDGSPSDWWAIVLGDGDGMGEYVSGKKLHPYERYLIETDPTRFIGRERYRDLDEEEYRSKEREFFAQFGGNGESEGATLLGTRKRMGPATHVGLNRALLDFSNRIVPYLTEHRFCGRVIYSGGDDVMAVLPLEDLPEYLLSLRSAWCGQKDPYGDRDPDVKFIERGGYWQPTAKQGDRQGLPDRPLFTMGEGATMSFGIVIAYKSVPLPVVLNALWEAEKERAKKMRGTGEIPSKDGLCFRVLYGSGNCLEALMKGHLLDGWWRFVNTERRKELGSLLYRLSEELPRHAAITPDHQLVARAAGAIANRRDDRDALDTLPQLIEWLERWETWAYGVEEAWTRSQQTEPGESYPLGITLAELADLLRFTAFWLDKMEQRVNWLNSEAR</sequence>
<dbReference type="InterPro" id="IPR043128">
    <property type="entry name" value="Rev_trsase/Diguanyl_cyclase"/>
</dbReference>
<dbReference type="InterPro" id="IPR013407">
    <property type="entry name" value="CRISPR-assoc_prot_Cmr2"/>
</dbReference>
<evidence type="ECO:0000259" key="3">
    <source>
        <dbReference type="Pfam" id="PF12469"/>
    </source>
</evidence>
<evidence type="ECO:0000256" key="2">
    <source>
        <dbReference type="ARBA" id="ARBA00023118"/>
    </source>
</evidence>
<evidence type="ECO:0000259" key="4">
    <source>
        <dbReference type="Pfam" id="PF22335"/>
    </source>
</evidence>
<reference evidence="5 6" key="1">
    <citation type="submission" date="2019-01" db="EMBL/GenBank/DDBJ databases">
        <title>Coherence of Microcystis species and biogeography revealed through population genomics.</title>
        <authorList>
            <person name="Perez-Carrascal O.M."/>
            <person name="Terrat Y."/>
            <person name="Giani A."/>
            <person name="Fortin N."/>
            <person name="Tromas N."/>
            <person name="Shapiro B.J."/>
        </authorList>
    </citation>
    <scope>NUCLEOTIDE SEQUENCE [LARGE SCALE GENOMIC DNA]</scope>
    <source>
        <strain evidence="5">Ma_SC_T_19800800_S464</strain>
    </source>
</reference>
<dbReference type="Gene3D" id="3.30.70.270">
    <property type="match status" value="1"/>
</dbReference>
<dbReference type="Pfam" id="PF22335">
    <property type="entry name" value="Cas10-Cmr2_palm2"/>
    <property type="match status" value="1"/>
</dbReference>
<dbReference type="InterPro" id="IPR024615">
    <property type="entry name" value="CRISPR-assoc_Cmr2_N"/>
</dbReference>
<organism evidence="5 6">
    <name type="scientific">Microcystis aeruginosa Ma_SC_T_19800800_S464</name>
    <dbReference type="NCBI Taxonomy" id="2486257"/>
    <lineage>
        <taxon>Bacteria</taxon>
        <taxon>Bacillati</taxon>
        <taxon>Cyanobacteriota</taxon>
        <taxon>Cyanophyceae</taxon>
        <taxon>Oscillatoriophycideae</taxon>
        <taxon>Chroococcales</taxon>
        <taxon>Microcystaceae</taxon>
        <taxon>Microcystis</taxon>
    </lineage>
</organism>
<comment type="caution">
    <text evidence="5">The sequence shown here is derived from an EMBL/GenBank/DDBJ whole genome shotgun (WGS) entry which is preliminary data.</text>
</comment>
<dbReference type="Gene3D" id="3.30.70.2220">
    <property type="entry name" value="CRISPR-Cas system, Cmr2 subunit, D1 domain, cysteine cluster"/>
    <property type="match status" value="1"/>
</dbReference>
<accession>A0A552DT39</accession>
<dbReference type="GO" id="GO:0000166">
    <property type="term" value="F:nucleotide binding"/>
    <property type="evidence" value="ECO:0007669"/>
    <property type="project" value="UniProtKB-KW"/>
</dbReference>
<evidence type="ECO:0000256" key="1">
    <source>
        <dbReference type="ARBA" id="ARBA00022741"/>
    </source>
</evidence>
<dbReference type="Pfam" id="PF12469">
    <property type="entry name" value="Cmr2_N"/>
    <property type="match status" value="1"/>
</dbReference>
<dbReference type="InterPro" id="IPR038242">
    <property type="entry name" value="Cmr2_N"/>
</dbReference>
<dbReference type="Proteomes" id="UP000319313">
    <property type="component" value="Unassembled WGS sequence"/>
</dbReference>
<dbReference type="InterPro" id="IPR054767">
    <property type="entry name" value="Cas10-Cmr2_palm2"/>
</dbReference>
<protein>
    <submittedName>
        <fullName evidence="5">Type III-B CRISPR-associated protein Cas10/Cmr2</fullName>
    </submittedName>
</protein>
<dbReference type="AlphaFoldDB" id="A0A552DT39"/>
<dbReference type="NCBIfam" id="TIGR02577">
    <property type="entry name" value="cas_TM1794_Cmr2"/>
    <property type="match status" value="1"/>
</dbReference>
<keyword evidence="1" id="KW-0547">Nucleotide-binding</keyword>
<evidence type="ECO:0000313" key="5">
    <source>
        <dbReference type="EMBL" id="TRU25329.1"/>
    </source>
</evidence>
<evidence type="ECO:0000313" key="6">
    <source>
        <dbReference type="Proteomes" id="UP000319313"/>
    </source>
</evidence>
<feature type="domain" description="Cas10/Cmr2 second palm" evidence="4">
    <location>
        <begin position="553"/>
        <end position="688"/>
    </location>
</feature>
<name>A0A552DT39_MICAE</name>
<gene>
    <name evidence="5" type="primary">cas10</name>
    <name evidence="5" type="ORF">EWV81_12180</name>
</gene>
<dbReference type="EMBL" id="SFBL01000104">
    <property type="protein sequence ID" value="TRU25329.1"/>
    <property type="molecule type" value="Genomic_DNA"/>
</dbReference>
<keyword evidence="2" id="KW-0051">Antiviral defense</keyword>
<dbReference type="GO" id="GO:0051607">
    <property type="term" value="P:defense response to virus"/>
    <property type="evidence" value="ECO:0007669"/>
    <property type="project" value="UniProtKB-KW"/>
</dbReference>